<evidence type="ECO:0000256" key="1">
    <source>
        <dbReference type="SAM" id="MobiDB-lite"/>
    </source>
</evidence>
<protein>
    <submittedName>
        <fullName evidence="2">Uncharacterized protein</fullName>
    </submittedName>
</protein>
<feature type="region of interest" description="Disordered" evidence="1">
    <location>
        <begin position="432"/>
        <end position="451"/>
    </location>
</feature>
<feature type="compositionally biased region" description="Polar residues" evidence="1">
    <location>
        <begin position="379"/>
        <end position="397"/>
    </location>
</feature>
<sequence length="451" mass="49286">MYSSNIASPPPAKRASDGSTGSGSHANPMDAVNNKHINYSSQDAGQNTRKRYFTDLLQEILLFQRLPSRTVQRLSTGTEKTNQISILQAAADNANLTEAEATDRFDTSMRETDQQTKKNRPRVHDILRWTLQIPRKNFTSPLRPRIISESSHDAELISGEARSSPLHVSSTYPSAFAKDTRGEKGEACSSRNCRKITHGKLTIADDTCQFLVSQTDACPPPAVEKSIRDTLPLQHAGQDSRKTNSPVPLQETLPIQGPPLRTIEQRLSARTEQATYQQLATRDDRSCNETGEHREISTLQDKLMDTDVTGHFDALTRGTEYQTGTNLQGALAIPQRAVETLQTISILSIGLGCISKISHDDRSGAGEVRPYTLAEPSAGPSTVNNETGHQGKNSRSIRNSKNKTHGNLEIADDTCPVNVPLPVAGPETGKICPNIPVNSPHHSPARSPIKI</sequence>
<keyword evidence="3" id="KW-1185">Reference proteome</keyword>
<dbReference type="Proteomes" id="UP001605036">
    <property type="component" value="Unassembled WGS sequence"/>
</dbReference>
<evidence type="ECO:0000313" key="3">
    <source>
        <dbReference type="Proteomes" id="UP001605036"/>
    </source>
</evidence>
<name>A0ABD1XPA4_9MARC</name>
<feature type="region of interest" description="Disordered" evidence="1">
    <location>
        <begin position="235"/>
        <end position="255"/>
    </location>
</feature>
<accession>A0ABD1XPA4</accession>
<evidence type="ECO:0000313" key="2">
    <source>
        <dbReference type="EMBL" id="KAL2610755.1"/>
    </source>
</evidence>
<feature type="region of interest" description="Disordered" evidence="1">
    <location>
        <begin position="362"/>
        <end position="413"/>
    </location>
</feature>
<gene>
    <name evidence="2" type="ORF">R1flu_022447</name>
</gene>
<dbReference type="AlphaFoldDB" id="A0ABD1XPA4"/>
<organism evidence="2 3">
    <name type="scientific">Riccia fluitans</name>
    <dbReference type="NCBI Taxonomy" id="41844"/>
    <lineage>
        <taxon>Eukaryota</taxon>
        <taxon>Viridiplantae</taxon>
        <taxon>Streptophyta</taxon>
        <taxon>Embryophyta</taxon>
        <taxon>Marchantiophyta</taxon>
        <taxon>Marchantiopsida</taxon>
        <taxon>Marchantiidae</taxon>
        <taxon>Marchantiales</taxon>
        <taxon>Ricciaceae</taxon>
        <taxon>Riccia</taxon>
    </lineage>
</organism>
<reference evidence="2 3" key="1">
    <citation type="submission" date="2024-09" db="EMBL/GenBank/DDBJ databases">
        <title>Chromosome-scale assembly of Riccia fluitans.</title>
        <authorList>
            <person name="Paukszto L."/>
            <person name="Sawicki J."/>
            <person name="Karawczyk K."/>
            <person name="Piernik-Szablinska J."/>
            <person name="Szczecinska M."/>
            <person name="Mazdziarz M."/>
        </authorList>
    </citation>
    <scope>NUCLEOTIDE SEQUENCE [LARGE SCALE GENOMIC DNA]</scope>
    <source>
        <strain evidence="2">Rf_01</strain>
        <tissue evidence="2">Aerial parts of the thallus</tissue>
    </source>
</reference>
<comment type="caution">
    <text evidence="2">The sequence shown here is derived from an EMBL/GenBank/DDBJ whole genome shotgun (WGS) entry which is preliminary data.</text>
</comment>
<proteinExistence type="predicted"/>
<feature type="region of interest" description="Disordered" evidence="1">
    <location>
        <begin position="1"/>
        <end position="32"/>
    </location>
</feature>
<dbReference type="EMBL" id="JBHFFA010000007">
    <property type="protein sequence ID" value="KAL2610755.1"/>
    <property type="molecule type" value="Genomic_DNA"/>
</dbReference>